<keyword evidence="9" id="KW-0998">Cell outer membrane</keyword>
<comment type="subcellular location">
    <subcellularLocation>
        <location evidence="1">Cell outer membrane</location>
        <topology evidence="1">Multi-pass membrane protein</topology>
    </subcellularLocation>
</comment>
<keyword evidence="2" id="KW-0813">Transport</keyword>
<dbReference type="InterPro" id="IPR050330">
    <property type="entry name" value="Bact_OuterMem_StrucFunc"/>
</dbReference>
<evidence type="ECO:0000313" key="13">
    <source>
        <dbReference type="EMBL" id="GLC28457.1"/>
    </source>
</evidence>
<keyword evidence="5" id="KW-0732">Signal</keyword>
<comment type="caution">
    <text evidence="13">The sequence shown here is derived from an EMBL/GenBank/DDBJ whole genome shotgun (WGS) entry which is preliminary data.</text>
</comment>
<feature type="domain" description="OmpA-like" evidence="12">
    <location>
        <begin position="241"/>
        <end position="360"/>
    </location>
</feature>
<evidence type="ECO:0000256" key="11">
    <source>
        <dbReference type="SAM" id="MobiDB-lite"/>
    </source>
</evidence>
<keyword evidence="3" id="KW-1134">Transmembrane beta strand</keyword>
<protein>
    <recommendedName>
        <fullName evidence="12">OmpA-like domain-containing protein</fullName>
    </recommendedName>
</protein>
<keyword evidence="6" id="KW-0406">Ion transport</keyword>
<dbReference type="Gene3D" id="3.30.1330.60">
    <property type="entry name" value="OmpA-like domain"/>
    <property type="match status" value="1"/>
</dbReference>
<dbReference type="GO" id="GO:0009279">
    <property type="term" value="C:cell outer membrane"/>
    <property type="evidence" value="ECO:0007669"/>
    <property type="project" value="UniProtKB-SubCell"/>
</dbReference>
<gene>
    <name evidence="13" type="ORF">rosag_49700</name>
</gene>
<dbReference type="PRINTS" id="PR01023">
    <property type="entry name" value="NAFLGMOTY"/>
</dbReference>
<keyword evidence="8 10" id="KW-0472">Membrane</keyword>
<dbReference type="GO" id="GO:0006811">
    <property type="term" value="P:monoatomic ion transport"/>
    <property type="evidence" value="ECO:0007669"/>
    <property type="project" value="UniProtKB-KW"/>
</dbReference>
<dbReference type="Pfam" id="PF00691">
    <property type="entry name" value="OmpA"/>
    <property type="match status" value="1"/>
</dbReference>
<evidence type="ECO:0000256" key="10">
    <source>
        <dbReference type="PROSITE-ProRule" id="PRU00473"/>
    </source>
</evidence>
<evidence type="ECO:0000256" key="7">
    <source>
        <dbReference type="ARBA" id="ARBA00023114"/>
    </source>
</evidence>
<dbReference type="SUPFAM" id="SSF103088">
    <property type="entry name" value="OmpA-like"/>
    <property type="match status" value="1"/>
</dbReference>
<evidence type="ECO:0000256" key="9">
    <source>
        <dbReference type="ARBA" id="ARBA00023237"/>
    </source>
</evidence>
<dbReference type="EMBL" id="BRXS01000010">
    <property type="protein sequence ID" value="GLC28457.1"/>
    <property type="molecule type" value="Genomic_DNA"/>
</dbReference>
<evidence type="ECO:0000256" key="2">
    <source>
        <dbReference type="ARBA" id="ARBA00022448"/>
    </source>
</evidence>
<dbReference type="Pfam" id="PF13505">
    <property type="entry name" value="OMP_b-brl"/>
    <property type="match status" value="1"/>
</dbReference>
<organism evidence="13 14">
    <name type="scientific">Roseisolibacter agri</name>
    <dbReference type="NCBI Taxonomy" id="2014610"/>
    <lineage>
        <taxon>Bacteria</taxon>
        <taxon>Pseudomonadati</taxon>
        <taxon>Gemmatimonadota</taxon>
        <taxon>Gemmatimonadia</taxon>
        <taxon>Gemmatimonadales</taxon>
        <taxon>Gemmatimonadaceae</taxon>
        <taxon>Roseisolibacter</taxon>
    </lineage>
</organism>
<keyword evidence="4" id="KW-0812">Transmembrane</keyword>
<sequence>MLAALALPSLASAQLPTGIRQRAIEIGAIGRYTIFPDETQTDNVIAGGGRLGYYIWNNLAVEGEVSFGVTKPTINPFPNRTDLDDVSHTLWDVRLLYNTPQRGRTSFHIGAGYGYDGFARERVNGVGPRGHGPTGLLGLRLFVTPRVTIRGDVGGLYVIDDKEPRDEANEIDNEERTPRFEPSIRLGLGILFRNQPTTSVVTQTIARVDTVRVVTPPDTIYRDRIAAATQPGANAATSTSTASSATVVIGVVNFDFDRAEISSDARRILDDIAASMSRPEATQLKLILTGNTDAIGGESYNNRLSERRAEAVRAYLVSKGISESRMTPRAAGEGNPVASNSNPEGRATNRRTLIELDNSGR</sequence>
<evidence type="ECO:0000256" key="3">
    <source>
        <dbReference type="ARBA" id="ARBA00022452"/>
    </source>
</evidence>
<dbReference type="GO" id="GO:0015288">
    <property type="term" value="F:porin activity"/>
    <property type="evidence" value="ECO:0007669"/>
    <property type="project" value="UniProtKB-KW"/>
</dbReference>
<evidence type="ECO:0000256" key="4">
    <source>
        <dbReference type="ARBA" id="ARBA00022692"/>
    </source>
</evidence>
<accession>A0AA37QDS0</accession>
<dbReference type="InterPro" id="IPR006664">
    <property type="entry name" value="OMP_bac"/>
</dbReference>
<dbReference type="CDD" id="cd07185">
    <property type="entry name" value="OmpA_C-like"/>
    <property type="match status" value="1"/>
</dbReference>
<evidence type="ECO:0000259" key="12">
    <source>
        <dbReference type="PROSITE" id="PS51123"/>
    </source>
</evidence>
<dbReference type="InterPro" id="IPR027385">
    <property type="entry name" value="Beta-barrel_OMP"/>
</dbReference>
<dbReference type="InterPro" id="IPR011250">
    <property type="entry name" value="OMP/PagP_B-barrel"/>
</dbReference>
<name>A0AA37QDS0_9BACT</name>
<dbReference type="PANTHER" id="PTHR30329:SF21">
    <property type="entry name" value="LIPOPROTEIN YIAD-RELATED"/>
    <property type="match status" value="1"/>
</dbReference>
<dbReference type="PRINTS" id="PR01021">
    <property type="entry name" value="OMPADOMAIN"/>
</dbReference>
<feature type="compositionally biased region" description="Basic and acidic residues" evidence="11">
    <location>
        <begin position="352"/>
        <end position="361"/>
    </location>
</feature>
<dbReference type="Proteomes" id="UP001161325">
    <property type="component" value="Unassembled WGS sequence"/>
</dbReference>
<dbReference type="PANTHER" id="PTHR30329">
    <property type="entry name" value="STATOR ELEMENT OF FLAGELLAR MOTOR COMPLEX"/>
    <property type="match status" value="1"/>
</dbReference>
<proteinExistence type="predicted"/>
<feature type="region of interest" description="Disordered" evidence="11">
    <location>
        <begin position="325"/>
        <end position="361"/>
    </location>
</feature>
<evidence type="ECO:0000256" key="6">
    <source>
        <dbReference type="ARBA" id="ARBA00023065"/>
    </source>
</evidence>
<reference evidence="13" key="1">
    <citation type="submission" date="2022-08" db="EMBL/GenBank/DDBJ databases">
        <title>Draft genome sequencing of Roseisolibacter agri AW1220.</title>
        <authorList>
            <person name="Tobiishi Y."/>
            <person name="Tonouchi A."/>
        </authorList>
    </citation>
    <scope>NUCLEOTIDE SEQUENCE</scope>
    <source>
        <strain evidence="13">AW1220</strain>
    </source>
</reference>
<dbReference type="InterPro" id="IPR006665">
    <property type="entry name" value="OmpA-like"/>
</dbReference>
<dbReference type="InterPro" id="IPR036737">
    <property type="entry name" value="OmpA-like_sf"/>
</dbReference>
<evidence type="ECO:0000313" key="14">
    <source>
        <dbReference type="Proteomes" id="UP001161325"/>
    </source>
</evidence>
<dbReference type="Gene3D" id="2.40.160.20">
    <property type="match status" value="1"/>
</dbReference>
<evidence type="ECO:0000256" key="5">
    <source>
        <dbReference type="ARBA" id="ARBA00022729"/>
    </source>
</evidence>
<dbReference type="SUPFAM" id="SSF56925">
    <property type="entry name" value="OMPA-like"/>
    <property type="match status" value="1"/>
</dbReference>
<dbReference type="AlphaFoldDB" id="A0AA37QDS0"/>
<keyword evidence="14" id="KW-1185">Reference proteome</keyword>
<dbReference type="PROSITE" id="PS51123">
    <property type="entry name" value="OMPA_2"/>
    <property type="match status" value="1"/>
</dbReference>
<evidence type="ECO:0000256" key="1">
    <source>
        <dbReference type="ARBA" id="ARBA00004571"/>
    </source>
</evidence>
<dbReference type="GO" id="GO:0046930">
    <property type="term" value="C:pore complex"/>
    <property type="evidence" value="ECO:0007669"/>
    <property type="project" value="UniProtKB-KW"/>
</dbReference>
<evidence type="ECO:0000256" key="8">
    <source>
        <dbReference type="ARBA" id="ARBA00023136"/>
    </source>
</evidence>
<keyword evidence="7" id="KW-0626">Porin</keyword>